<evidence type="ECO:0000256" key="2">
    <source>
        <dbReference type="ARBA" id="ARBA00004651"/>
    </source>
</evidence>
<feature type="region of interest" description="Disordered" evidence="9">
    <location>
        <begin position="1"/>
        <end position="53"/>
    </location>
</feature>
<keyword evidence="5 10" id="KW-1133">Transmembrane helix</keyword>
<evidence type="ECO:0000256" key="8">
    <source>
        <dbReference type="ARBA" id="ARBA00035585"/>
    </source>
</evidence>
<comment type="similarity">
    <text evidence="7">Belongs to the fluoride channel Fluc/FEX (TC 1.A.43) family.</text>
</comment>
<evidence type="ECO:0000256" key="3">
    <source>
        <dbReference type="ARBA" id="ARBA00022475"/>
    </source>
</evidence>
<evidence type="ECO:0000256" key="1">
    <source>
        <dbReference type="ARBA" id="ARBA00002598"/>
    </source>
</evidence>
<feature type="compositionally biased region" description="Low complexity" evidence="9">
    <location>
        <begin position="1"/>
        <end position="16"/>
    </location>
</feature>
<feature type="compositionally biased region" description="Pro residues" evidence="9">
    <location>
        <begin position="36"/>
        <end position="52"/>
    </location>
</feature>
<evidence type="ECO:0000256" key="10">
    <source>
        <dbReference type="SAM" id="Phobius"/>
    </source>
</evidence>
<dbReference type="AlphaFoldDB" id="A0A5D3AX75"/>
<name>A0A5D3AX75_9TREE</name>
<evidence type="ECO:0000256" key="4">
    <source>
        <dbReference type="ARBA" id="ARBA00022692"/>
    </source>
</evidence>
<comment type="caution">
    <text evidence="11">The sequence shown here is derived from an EMBL/GenBank/DDBJ whole genome shotgun (WGS) entry which is preliminary data.</text>
</comment>
<reference evidence="11 12" key="1">
    <citation type="submission" date="2017-05" db="EMBL/GenBank/DDBJ databases">
        <title>The Genome Sequence of Tsuchiyaea wingfieldii DSM 27421.</title>
        <authorList>
            <person name="Cuomo C."/>
            <person name="Passer A."/>
            <person name="Billmyre B."/>
            <person name="Heitman J."/>
        </authorList>
    </citation>
    <scope>NUCLEOTIDE SEQUENCE [LARGE SCALE GENOMIC DNA]</scope>
    <source>
        <strain evidence="11 12">DSM 27421</strain>
    </source>
</reference>
<gene>
    <name evidence="11" type="ORF">B9479_003290</name>
</gene>
<dbReference type="Pfam" id="PF02537">
    <property type="entry name" value="CRCB"/>
    <property type="match status" value="1"/>
</dbReference>
<feature type="transmembrane region" description="Helical" evidence="10">
    <location>
        <begin position="64"/>
        <end position="85"/>
    </location>
</feature>
<dbReference type="GO" id="GO:0005886">
    <property type="term" value="C:plasma membrane"/>
    <property type="evidence" value="ECO:0007669"/>
    <property type="project" value="UniProtKB-SubCell"/>
</dbReference>
<proteinExistence type="inferred from homology"/>
<feature type="transmembrane region" description="Helical" evidence="10">
    <location>
        <begin position="123"/>
        <end position="143"/>
    </location>
</feature>
<dbReference type="PANTHER" id="PTHR28259:SF1">
    <property type="entry name" value="FLUORIDE EXPORT PROTEIN 1-RELATED"/>
    <property type="match status" value="1"/>
</dbReference>
<comment type="function">
    <text evidence="1">Fluoride channel required for the rapid expulsion of cytoplasmic fluoride.</text>
</comment>
<evidence type="ECO:0000256" key="6">
    <source>
        <dbReference type="ARBA" id="ARBA00023136"/>
    </source>
</evidence>
<keyword evidence="6 10" id="KW-0472">Membrane</keyword>
<evidence type="ECO:0000256" key="7">
    <source>
        <dbReference type="ARBA" id="ARBA00035120"/>
    </source>
</evidence>
<evidence type="ECO:0000256" key="5">
    <source>
        <dbReference type="ARBA" id="ARBA00022989"/>
    </source>
</evidence>
<dbReference type="Proteomes" id="UP000322245">
    <property type="component" value="Unassembled WGS sequence"/>
</dbReference>
<organism evidence="11 12">
    <name type="scientific">Cryptococcus floricola</name>
    <dbReference type="NCBI Taxonomy" id="2591691"/>
    <lineage>
        <taxon>Eukaryota</taxon>
        <taxon>Fungi</taxon>
        <taxon>Dikarya</taxon>
        <taxon>Basidiomycota</taxon>
        <taxon>Agaricomycotina</taxon>
        <taxon>Tremellomycetes</taxon>
        <taxon>Tremellales</taxon>
        <taxon>Cryptococcaceae</taxon>
        <taxon>Cryptococcus</taxon>
    </lineage>
</organism>
<accession>A0A5D3AX75</accession>
<feature type="transmembrane region" description="Helical" evidence="10">
    <location>
        <begin position="91"/>
        <end position="111"/>
    </location>
</feature>
<dbReference type="EMBL" id="NIDF01000030">
    <property type="protein sequence ID" value="TYJ56047.1"/>
    <property type="molecule type" value="Genomic_DNA"/>
</dbReference>
<keyword evidence="12" id="KW-1185">Reference proteome</keyword>
<dbReference type="PANTHER" id="PTHR28259">
    <property type="entry name" value="FLUORIDE EXPORT PROTEIN 1-RELATED"/>
    <property type="match status" value="1"/>
</dbReference>
<comment type="subcellular location">
    <subcellularLocation>
        <location evidence="2">Cell membrane</location>
        <topology evidence="2">Multi-pass membrane protein</topology>
    </subcellularLocation>
</comment>
<evidence type="ECO:0000313" key="11">
    <source>
        <dbReference type="EMBL" id="TYJ56047.1"/>
    </source>
</evidence>
<comment type="catalytic activity">
    <reaction evidence="8">
        <text>fluoride(in) = fluoride(out)</text>
        <dbReference type="Rhea" id="RHEA:76159"/>
        <dbReference type="ChEBI" id="CHEBI:17051"/>
    </reaction>
    <physiologicalReaction direction="left-to-right" evidence="8">
        <dbReference type="Rhea" id="RHEA:76160"/>
    </physiologicalReaction>
</comment>
<keyword evidence="3" id="KW-1003">Cell membrane</keyword>
<dbReference type="GO" id="GO:1903425">
    <property type="term" value="F:fluoride transmembrane transporter activity"/>
    <property type="evidence" value="ECO:0007669"/>
    <property type="project" value="TreeGrafter"/>
</dbReference>
<evidence type="ECO:0000256" key="9">
    <source>
        <dbReference type="SAM" id="MobiDB-lite"/>
    </source>
</evidence>
<keyword evidence="4 10" id="KW-0812">Transmembrane</keyword>
<sequence length="173" mass="18070">MASSSSPVSPEAPRAPMVRSRSRSSLSADPEHLGGPPSPPPPAPEGNAPPPAEEVTHLRLGAHYGGLVLASMLGCLVRLGLSALGKYDGALIYPLAWSQGVGSGIMGLSLGLKSDISALYPPLFTFLTTGIAGSITTFSSWMLEGYLAFSNFGNYDRKGLHDVSPFQIDTERG</sequence>
<protein>
    <submittedName>
        <fullName evidence="11">Uncharacterized protein</fullName>
    </submittedName>
</protein>
<evidence type="ECO:0000313" key="12">
    <source>
        <dbReference type="Proteomes" id="UP000322245"/>
    </source>
</evidence>
<dbReference type="InterPro" id="IPR003691">
    <property type="entry name" value="FluC"/>
</dbReference>